<dbReference type="CDD" id="cd09917">
    <property type="entry name" value="F-box_SF"/>
    <property type="match status" value="1"/>
</dbReference>
<evidence type="ECO:0000313" key="3">
    <source>
        <dbReference type="Proteomes" id="UP000054007"/>
    </source>
</evidence>
<protein>
    <recommendedName>
        <fullName evidence="1">F-box domain-containing protein</fullName>
    </recommendedName>
</protein>
<feature type="domain" description="F-box" evidence="1">
    <location>
        <begin position="68"/>
        <end position="118"/>
    </location>
</feature>
<dbReference type="PROSITE" id="PS50181">
    <property type="entry name" value="FBOX"/>
    <property type="match status" value="1"/>
</dbReference>
<gene>
    <name evidence="2" type="ORF">CYLTODRAFT_494174</name>
</gene>
<proteinExistence type="predicted"/>
<dbReference type="EMBL" id="KN880722">
    <property type="protein sequence ID" value="KIY63091.1"/>
    <property type="molecule type" value="Genomic_DNA"/>
</dbReference>
<dbReference type="Pfam" id="PF12937">
    <property type="entry name" value="F-box-like"/>
    <property type="match status" value="1"/>
</dbReference>
<dbReference type="OrthoDB" id="5354526at2759"/>
<dbReference type="Gene3D" id="3.80.10.10">
    <property type="entry name" value="Ribonuclease Inhibitor"/>
    <property type="match status" value="1"/>
</dbReference>
<sequence>MERTGIRGDRGGDGYFLPLAQYWRSFDTGGPLDVDHQIGECAHPFLEILGNRHVKREHKRVVMRLTPFPLLKTLPNELLLDIFGYLDTHDLSRVSRTCWAFYNLSIKGMLRNLRWYPDGGSTNQSLIWKDRSPELDRLPSSLHIHGARTLSFESMLDRYRSFTSLKNLQLSGFDLSQSGEQLYSSFFEFPNLRRLSFMKCTLPPCPQEYAERFADLPLEELDMLFTSWEPSTNQGAHAPHLQHHHFHILQLGGHPPVPTAGPLGLPLAQWNILPLPMVNTHYQTMQSLQNLQNTFPNTPIPPPPPPPPPNNVINTNNIARRFGALNLTSAKGLRVLRLDWTDAVAMFLVDEGMMINPPSTANLHTLELRGLDESKTVGGSVHEYLMHTVRLLRGCTKLERLGMMPDVRLKRLPLEPGLNTLHTFRAPLETLKVFHISHSVRNIVGVNEISPLRLAYCLPASLPALQSIELRLSSWDVEVLHCAKQVFPTVRDFRVKYFGSAGPDAQTLMAFPYEFLPALPNLQILHMYSVGRGMDKLRDDNFAIMRIGKKLANLMEVRLQSHAVWRRSTVQDDDWCLRDEIGESVGWGGELVP</sequence>
<dbReference type="InterPro" id="IPR036047">
    <property type="entry name" value="F-box-like_dom_sf"/>
</dbReference>
<keyword evidence="3" id="KW-1185">Reference proteome</keyword>
<dbReference type="SUPFAM" id="SSF52047">
    <property type="entry name" value="RNI-like"/>
    <property type="match status" value="1"/>
</dbReference>
<dbReference type="InterPro" id="IPR032675">
    <property type="entry name" value="LRR_dom_sf"/>
</dbReference>
<reference evidence="2 3" key="1">
    <citation type="journal article" date="2015" name="Fungal Genet. Biol.">
        <title>Evolution of novel wood decay mechanisms in Agaricales revealed by the genome sequences of Fistulina hepatica and Cylindrobasidium torrendii.</title>
        <authorList>
            <person name="Floudas D."/>
            <person name="Held B.W."/>
            <person name="Riley R."/>
            <person name="Nagy L.G."/>
            <person name="Koehler G."/>
            <person name="Ransdell A.S."/>
            <person name="Younus H."/>
            <person name="Chow J."/>
            <person name="Chiniquy J."/>
            <person name="Lipzen A."/>
            <person name="Tritt A."/>
            <person name="Sun H."/>
            <person name="Haridas S."/>
            <person name="LaButti K."/>
            <person name="Ohm R.A."/>
            <person name="Kues U."/>
            <person name="Blanchette R.A."/>
            <person name="Grigoriev I.V."/>
            <person name="Minto R.E."/>
            <person name="Hibbett D.S."/>
        </authorList>
    </citation>
    <scope>NUCLEOTIDE SEQUENCE [LARGE SCALE GENOMIC DNA]</scope>
    <source>
        <strain evidence="2 3">FP15055 ss-10</strain>
    </source>
</reference>
<organism evidence="2 3">
    <name type="scientific">Cylindrobasidium torrendii FP15055 ss-10</name>
    <dbReference type="NCBI Taxonomy" id="1314674"/>
    <lineage>
        <taxon>Eukaryota</taxon>
        <taxon>Fungi</taxon>
        <taxon>Dikarya</taxon>
        <taxon>Basidiomycota</taxon>
        <taxon>Agaricomycotina</taxon>
        <taxon>Agaricomycetes</taxon>
        <taxon>Agaricomycetidae</taxon>
        <taxon>Agaricales</taxon>
        <taxon>Marasmiineae</taxon>
        <taxon>Physalacriaceae</taxon>
        <taxon>Cylindrobasidium</taxon>
    </lineage>
</organism>
<dbReference type="Proteomes" id="UP000054007">
    <property type="component" value="Unassembled WGS sequence"/>
</dbReference>
<dbReference type="SMART" id="SM00256">
    <property type="entry name" value="FBOX"/>
    <property type="match status" value="1"/>
</dbReference>
<accession>A0A0D7B0N6</accession>
<dbReference type="SUPFAM" id="SSF81383">
    <property type="entry name" value="F-box domain"/>
    <property type="match status" value="1"/>
</dbReference>
<evidence type="ECO:0000313" key="2">
    <source>
        <dbReference type="EMBL" id="KIY63091.1"/>
    </source>
</evidence>
<dbReference type="InterPro" id="IPR001810">
    <property type="entry name" value="F-box_dom"/>
</dbReference>
<evidence type="ECO:0000259" key="1">
    <source>
        <dbReference type="PROSITE" id="PS50181"/>
    </source>
</evidence>
<dbReference type="AlphaFoldDB" id="A0A0D7B0N6"/>
<name>A0A0D7B0N6_9AGAR</name>